<dbReference type="InterPro" id="IPR026341">
    <property type="entry name" value="T9SS_type_B"/>
</dbReference>
<evidence type="ECO:0000313" key="1">
    <source>
        <dbReference type="EMBL" id="KKO07882.1"/>
    </source>
</evidence>
<dbReference type="Pfam" id="PF13585">
    <property type="entry name" value="CHU_C"/>
    <property type="match status" value="1"/>
</dbReference>
<organism evidence="1">
    <name type="scientific">marine sediment metagenome</name>
    <dbReference type="NCBI Taxonomy" id="412755"/>
    <lineage>
        <taxon>unclassified sequences</taxon>
        <taxon>metagenomes</taxon>
        <taxon>ecological metagenomes</taxon>
    </lineage>
</organism>
<accession>A0A0F9Y7H8</accession>
<protein>
    <submittedName>
        <fullName evidence="1">Uncharacterized protein</fullName>
    </submittedName>
</protein>
<comment type="caution">
    <text evidence="1">The sequence shown here is derived from an EMBL/GenBank/DDBJ whole genome shotgun (WGS) entry which is preliminary data.</text>
</comment>
<dbReference type="NCBIfam" id="TIGR04131">
    <property type="entry name" value="Bac_Flav_CTERM"/>
    <property type="match status" value="1"/>
</dbReference>
<gene>
    <name evidence="1" type="ORF">LCGC14_0052240</name>
</gene>
<name>A0A0F9Y7H8_9ZZZZ</name>
<proteinExistence type="predicted"/>
<reference evidence="1" key="1">
    <citation type="journal article" date="2015" name="Nature">
        <title>Complex archaea that bridge the gap between prokaryotes and eukaryotes.</title>
        <authorList>
            <person name="Spang A."/>
            <person name="Saw J.H."/>
            <person name="Jorgensen S.L."/>
            <person name="Zaremba-Niedzwiedzka K."/>
            <person name="Martijn J."/>
            <person name="Lind A.E."/>
            <person name="van Eijk R."/>
            <person name="Schleper C."/>
            <person name="Guy L."/>
            <person name="Ettema T.J."/>
        </authorList>
    </citation>
    <scope>NUCLEOTIDE SEQUENCE</scope>
</reference>
<dbReference type="AlphaFoldDB" id="A0A0F9Y7H8"/>
<dbReference type="EMBL" id="LAZR01000011">
    <property type="protein sequence ID" value="KKO07882.1"/>
    <property type="molecule type" value="Genomic_DNA"/>
</dbReference>
<sequence>MNILKQRLFIIVVFIHSFSYLVNAQCAGSDVTIEVCNKDADVANRDFDLFSQLGGSPTAGGTWSTANPENFYALNQTTGIVDLWRINNFGTHSFRYFNTDCNQTATVTINLGGYPGEDNIDGSANACGDDTNVNLHGFLGSNVDGKVQDFNGLWEEDPSTVTNQLQDNIFDARAAGTGIYIFTYTVPTVNGCASRTATVVLEVHPPPNAGIATSLTFCANDDFSTYTNFDLNEQLAGEDPNGTWSEVGTNQLSDLNDSFINIQELYDNFGYNTYSFTYTVYPTHPVCEETEVTVNIDILPVLDGDIVTDNICFGSDYIVDLTYDDSILHNGSFLIQYTVNGVSEVASASLLDGIGSFIVDPDLVPLNETVTLSVIGIDGVTPMRDVCPTVIVPPTTFLVASSKADVQDICLQNDATVTISEILDASGNLANGPFTTEYILTAPDASTTTSDSFELEFTNGNATFSIPGSNFATEGEYEVRPTIANTFTTNCPIADSFTVTPLPDAIKLDLIVDNNCDATQIDVLVDAPILPNGAYTITYDVTELDTNTILTTNTINFTGGTAAYQIDVDALPVGNYTASVRSSQNDITPCRIDFEFEENEIFSRGGVPEAPQASTNQIFCLSDFPGGPTLMDIEVTAAGDILFYDTLTDTTILPISTALVDGEDYFITNTDPINNCEGTERIQVTVNFSNPDAPTSTNSNPLFCALDNATLSDIIIDVIPSSSITWFNTGNSELEASTVLVDGQSYFAATNSGGCNSSERLEVIPTVITVTPTSLSVNNLAVCGLDNPTVIELRSLEDETENEVFWYSTETSGTALTDDVPLLIDTVYYAENYNTLTGCSSNTRVPVTIDFSDCDPENYDFFIPDGFSPNADGRNDTFFIPNIETIFPNYTLEILNRYGTTLFKGDKTNPAWDGRNGSSTAPNGVYFYIINYNKDNSEPIQGRLYLNR</sequence>